<dbReference type="EMBL" id="QWLN02005217">
    <property type="protein sequence ID" value="TEA37622.1"/>
    <property type="molecule type" value="Genomic_DNA"/>
</dbReference>
<keyword evidence="3" id="KW-1185">Reference proteome</keyword>
<sequence length="119" mass="13252">IFKSPELISSLFIQSTVVHQGDKKIPANNPLIVSSANGWASTRTRSGDNDSEDEKRQQVVEKVINYSKANRSTNMRKTNRNNVVEKWVPDTLGKQDTVKRIKETKTIAVLGSKLKAAEA</sequence>
<proteinExistence type="predicted"/>
<evidence type="ECO:0000313" key="2">
    <source>
        <dbReference type="EMBL" id="TEA37622.1"/>
    </source>
</evidence>
<evidence type="ECO:0000313" key="3">
    <source>
        <dbReference type="Proteomes" id="UP000295264"/>
    </source>
</evidence>
<gene>
    <name evidence="2" type="ORF">DBR06_SOUSAS5310053</name>
</gene>
<dbReference type="Proteomes" id="UP000295264">
    <property type="component" value="Unassembled WGS sequence"/>
</dbReference>
<comment type="caution">
    <text evidence="2">The sequence shown here is derived from an EMBL/GenBank/DDBJ whole genome shotgun (WGS) entry which is preliminary data.</text>
</comment>
<organism evidence="2 3">
    <name type="scientific">Sousa chinensis</name>
    <name type="common">Indo-pacific humpbacked dolphin</name>
    <name type="synonym">Steno chinensis</name>
    <dbReference type="NCBI Taxonomy" id="103600"/>
    <lineage>
        <taxon>Eukaryota</taxon>
        <taxon>Metazoa</taxon>
        <taxon>Chordata</taxon>
        <taxon>Craniata</taxon>
        <taxon>Vertebrata</taxon>
        <taxon>Euteleostomi</taxon>
        <taxon>Mammalia</taxon>
        <taxon>Eutheria</taxon>
        <taxon>Laurasiatheria</taxon>
        <taxon>Artiodactyla</taxon>
        <taxon>Whippomorpha</taxon>
        <taxon>Cetacea</taxon>
        <taxon>Odontoceti</taxon>
        <taxon>Delphinidae</taxon>
        <taxon>Sousa</taxon>
    </lineage>
</organism>
<feature type="compositionally biased region" description="Basic and acidic residues" evidence="1">
    <location>
        <begin position="45"/>
        <end position="56"/>
    </location>
</feature>
<accession>A0A484GPG0</accession>
<reference evidence="2 3" key="1">
    <citation type="journal article" date="2018" name="Genomics">
        <title>Molecular footprints of inshore aquatic adaptation in Indo-Pacific humpback dolphin (Sousa chinensis).</title>
        <authorList>
            <person name="Ming Y."/>
            <person name="Jian J."/>
            <person name="Yu F."/>
            <person name="Yu X."/>
            <person name="Wang J."/>
            <person name="Liu W."/>
        </authorList>
    </citation>
    <scope>NUCLEOTIDE SEQUENCE [LARGE SCALE GENOMIC DNA]</scope>
    <source>
        <strain evidence="2">MY-2018</strain>
        <tissue evidence="2">Skin</tissue>
    </source>
</reference>
<feature type="compositionally biased region" description="Polar residues" evidence="1">
    <location>
        <begin position="35"/>
        <end position="44"/>
    </location>
</feature>
<name>A0A484GPG0_SOUCH</name>
<evidence type="ECO:0000256" key="1">
    <source>
        <dbReference type="SAM" id="MobiDB-lite"/>
    </source>
</evidence>
<feature type="non-terminal residue" evidence="2">
    <location>
        <position position="1"/>
    </location>
</feature>
<dbReference type="AlphaFoldDB" id="A0A484GPG0"/>
<protein>
    <submittedName>
        <fullName evidence="2">Uncharacterized protein</fullName>
    </submittedName>
</protein>
<feature type="region of interest" description="Disordered" evidence="1">
    <location>
        <begin position="35"/>
        <end position="56"/>
    </location>
</feature>